<feature type="domain" description="TonB-dependent receptor plug" evidence="8">
    <location>
        <begin position="162"/>
        <end position="242"/>
    </location>
</feature>
<dbReference type="InterPro" id="IPR039426">
    <property type="entry name" value="TonB-dep_rcpt-like"/>
</dbReference>
<evidence type="ECO:0000256" key="6">
    <source>
        <dbReference type="ARBA" id="ARBA00023237"/>
    </source>
</evidence>
<sequence>MKMIQTEILNLITKKTLGLTLVLSAAAIAFAQEKQQISGKIVDAQNNAVPYASISFSNKTVKENAALFSDATLTDEKGNFTINLIPGNYEITIDAVDFKKLVVTKSIGQNPNLGNIRIESEQQVTNSKTKDIEGVTLTASKPVYKVELDKKTYDVTQDLTAKGGNLQDVLANVPSVNVDADGSVSMRGNSNIKFLINGKPSSILGITDDSNALKNIPADQIEKIEVITNPSSKYEASGTAGILNIVLKKSKGLGFNGSVEGTVGYLPQSRLNTNLSWNYGKFSWFVNGGGGFGKFENKSKTYSNDTGNAEISNIESLNTNNFKNFNFTTGLNYNFTDFTSANFSITTNGNNSDSESTSTTSSTKFGNSSRNVNGEGENNSVQLDAGLEHKFDNKGHVLSASGSFQKTKNNNFEDIEDNYINSVSQNNYNNNNQKTWIAKADYELPITEDSKFEAGARYDFRNNITENLFYDVTAGQDLDERFSNKTDYTEKILAIYAQFKSKFDNFGYQLGLRNENTSIATVFNGYDIRTNPVTPINNLKNTKSYNGFFPSVFLSYNITDKSQFSLNYARRINRPRSFQLIPAYRLQNATNYFKGNADLNPSYVNSFELGYNYSKGNKLTINPTLYYQRTNDDINFTVTKDTDGNYVSMPANLGTEDRYGMDFNYNITATKWLRVFGNFNLFGYKNESEFNNIKTENSGTSFQTRLTTAIKLDKQTNLQLQGNYNAPQKTFQNERLAIYAMNFGISRNILNNQGTINLNVQDVFNTRKRRMRTYGEDFYREAEMQFMPRTVMLSFSYRFKNKFADEKKMKPRKQDQQRDNGGMDDVPM</sequence>
<dbReference type="Gene3D" id="2.60.40.1120">
    <property type="entry name" value="Carboxypeptidase-like, regulatory domain"/>
    <property type="match status" value="1"/>
</dbReference>
<reference evidence="10" key="1">
    <citation type="submission" date="2019-08" db="EMBL/GenBank/DDBJ databases">
        <authorList>
            <person name="Kucharzyk K."/>
            <person name="Murdoch R.W."/>
            <person name="Higgins S."/>
            <person name="Loffler F."/>
        </authorList>
    </citation>
    <scope>NUCLEOTIDE SEQUENCE</scope>
</reference>
<comment type="subcellular location">
    <subcellularLocation>
        <location evidence="1">Cell outer membrane</location>
        <topology evidence="1">Multi-pass membrane protein</topology>
    </subcellularLocation>
</comment>
<name>A0A644SQA3_9ZZZZ</name>
<feature type="region of interest" description="Disordered" evidence="7">
    <location>
        <begin position="347"/>
        <end position="379"/>
    </location>
</feature>
<dbReference type="SUPFAM" id="SSF56935">
    <property type="entry name" value="Porins"/>
    <property type="match status" value="1"/>
</dbReference>
<evidence type="ECO:0000259" key="8">
    <source>
        <dbReference type="Pfam" id="PF07715"/>
    </source>
</evidence>
<accession>A0A644SQA3</accession>
<dbReference type="Gene3D" id="2.170.130.10">
    <property type="entry name" value="TonB-dependent receptor, plug domain"/>
    <property type="match status" value="1"/>
</dbReference>
<comment type="caution">
    <text evidence="10">The sequence shown here is derived from an EMBL/GenBank/DDBJ whole genome shotgun (WGS) entry which is preliminary data.</text>
</comment>
<dbReference type="PANTHER" id="PTHR30069:SF29">
    <property type="entry name" value="HEMOGLOBIN AND HEMOGLOBIN-HAPTOGLOBIN-BINDING PROTEIN 1-RELATED"/>
    <property type="match status" value="1"/>
</dbReference>
<evidence type="ECO:0000256" key="1">
    <source>
        <dbReference type="ARBA" id="ARBA00004571"/>
    </source>
</evidence>
<dbReference type="InterPro" id="IPR008969">
    <property type="entry name" value="CarboxyPept-like_regulatory"/>
</dbReference>
<evidence type="ECO:0000256" key="5">
    <source>
        <dbReference type="ARBA" id="ARBA00023136"/>
    </source>
</evidence>
<dbReference type="Pfam" id="PF14905">
    <property type="entry name" value="OMP_b-brl_3"/>
    <property type="match status" value="1"/>
</dbReference>
<organism evidence="10">
    <name type="scientific">bioreactor metagenome</name>
    <dbReference type="NCBI Taxonomy" id="1076179"/>
    <lineage>
        <taxon>unclassified sequences</taxon>
        <taxon>metagenomes</taxon>
        <taxon>ecological metagenomes</taxon>
    </lineage>
</organism>
<dbReference type="AlphaFoldDB" id="A0A644SQA3"/>
<evidence type="ECO:0000259" key="9">
    <source>
        <dbReference type="Pfam" id="PF14905"/>
    </source>
</evidence>
<evidence type="ECO:0000256" key="7">
    <source>
        <dbReference type="SAM" id="MobiDB-lite"/>
    </source>
</evidence>
<dbReference type="SUPFAM" id="SSF49464">
    <property type="entry name" value="Carboxypeptidase regulatory domain-like"/>
    <property type="match status" value="1"/>
</dbReference>
<evidence type="ECO:0000256" key="4">
    <source>
        <dbReference type="ARBA" id="ARBA00022729"/>
    </source>
</evidence>
<dbReference type="PANTHER" id="PTHR30069">
    <property type="entry name" value="TONB-DEPENDENT OUTER MEMBRANE RECEPTOR"/>
    <property type="match status" value="1"/>
</dbReference>
<dbReference type="InterPro" id="IPR036942">
    <property type="entry name" value="Beta-barrel_TonB_sf"/>
</dbReference>
<keyword evidence="4" id="KW-0732">Signal</keyword>
<dbReference type="PROSITE" id="PS52016">
    <property type="entry name" value="TONB_DEPENDENT_REC_3"/>
    <property type="match status" value="1"/>
</dbReference>
<dbReference type="Pfam" id="PF07715">
    <property type="entry name" value="Plug"/>
    <property type="match status" value="1"/>
</dbReference>
<dbReference type="InterPro" id="IPR037066">
    <property type="entry name" value="Plug_dom_sf"/>
</dbReference>
<protein>
    <recommendedName>
        <fullName evidence="11">Outer membrane protein beta-barrel domain-containing protein</fullName>
    </recommendedName>
</protein>
<feature type="compositionally biased region" description="Basic and acidic residues" evidence="7">
    <location>
        <begin position="805"/>
        <end position="818"/>
    </location>
</feature>
<dbReference type="InterPro" id="IPR041700">
    <property type="entry name" value="OMP_b-brl_3"/>
</dbReference>
<keyword evidence="5" id="KW-0472">Membrane</keyword>
<dbReference type="GO" id="GO:0044718">
    <property type="term" value="P:siderophore transmembrane transport"/>
    <property type="evidence" value="ECO:0007669"/>
    <property type="project" value="TreeGrafter"/>
</dbReference>
<feature type="compositionally biased region" description="Low complexity" evidence="7">
    <location>
        <begin position="347"/>
        <end position="369"/>
    </location>
</feature>
<feature type="region of interest" description="Disordered" evidence="7">
    <location>
        <begin position="805"/>
        <end position="828"/>
    </location>
</feature>
<keyword evidence="2" id="KW-0813">Transport</keyword>
<dbReference type="GO" id="GO:0015344">
    <property type="term" value="F:siderophore uptake transmembrane transporter activity"/>
    <property type="evidence" value="ECO:0007669"/>
    <property type="project" value="TreeGrafter"/>
</dbReference>
<evidence type="ECO:0000256" key="3">
    <source>
        <dbReference type="ARBA" id="ARBA00022692"/>
    </source>
</evidence>
<dbReference type="Gene3D" id="2.40.170.20">
    <property type="entry name" value="TonB-dependent receptor, beta-barrel domain"/>
    <property type="match status" value="1"/>
</dbReference>
<keyword evidence="3" id="KW-0812">Transmembrane</keyword>
<dbReference type="Pfam" id="PF13620">
    <property type="entry name" value="CarboxypepD_reg"/>
    <property type="match status" value="1"/>
</dbReference>
<keyword evidence="6" id="KW-0998">Cell outer membrane</keyword>
<evidence type="ECO:0000313" key="10">
    <source>
        <dbReference type="EMBL" id="MPL55802.1"/>
    </source>
</evidence>
<dbReference type="GO" id="GO:0009279">
    <property type="term" value="C:cell outer membrane"/>
    <property type="evidence" value="ECO:0007669"/>
    <property type="project" value="UniProtKB-SubCell"/>
</dbReference>
<dbReference type="InterPro" id="IPR012910">
    <property type="entry name" value="Plug_dom"/>
</dbReference>
<feature type="compositionally biased region" description="Polar residues" evidence="7">
    <location>
        <begin position="370"/>
        <end position="379"/>
    </location>
</feature>
<evidence type="ECO:0008006" key="11">
    <source>
        <dbReference type="Google" id="ProtNLM"/>
    </source>
</evidence>
<dbReference type="EMBL" id="VSSQ01000002">
    <property type="protein sequence ID" value="MPL55802.1"/>
    <property type="molecule type" value="Genomic_DNA"/>
</dbReference>
<feature type="domain" description="Outer membrane protein beta-barrel" evidence="9">
    <location>
        <begin position="389"/>
        <end position="797"/>
    </location>
</feature>
<gene>
    <name evidence="10" type="ORF">SDC9_01284</name>
</gene>
<evidence type="ECO:0000256" key="2">
    <source>
        <dbReference type="ARBA" id="ARBA00022448"/>
    </source>
</evidence>
<proteinExistence type="predicted"/>